<gene>
    <name evidence="7" type="ORF">GSLYS_00002075001</name>
</gene>
<keyword evidence="2 4" id="KW-0863">Zinc-finger</keyword>
<comment type="caution">
    <text evidence="7">The sequence shown here is derived from an EMBL/GenBank/DDBJ whole genome shotgun (WGS) entry which is preliminary data.</text>
</comment>
<dbReference type="Proteomes" id="UP001497497">
    <property type="component" value="Unassembled WGS sequence"/>
</dbReference>
<dbReference type="Pfam" id="PF21366">
    <property type="entry name" value="TRAFD1-XIAF1_ZnF"/>
    <property type="match status" value="1"/>
</dbReference>
<keyword evidence="1 4" id="KW-0479">Metal-binding</keyword>
<feature type="compositionally biased region" description="Basic and acidic residues" evidence="5">
    <location>
        <begin position="618"/>
        <end position="628"/>
    </location>
</feature>
<sequence>MRLFGPRDSDRKRVREFRHTFDQVSRKMADDTKLCSNCKRDISSANFVMHEIHCRRHIILCQHCNEPIPKIELEQHFNELHAKIPCEKCLKEIPKEKMSQHLAEDCIKKLVHCQYCDLSFPKDEIVPHLDYCGSRTECCPLCQQYVMLKDMMRHESSGCTYPEPKPIPRTPTDIFNMEELQQLLSSPDYGALDVFSNLQRGLQQFSSGAGRSNLLPAEPVNNGLVHAARKSDHKKTDVNVQRQRNLTFEPFDSTIKSIPPDIEYDAMLAMQLAQEDWEQDHLDIDSDMTAHPQLAVNDQSNIDMSFGGDKWKHLPHSSDIDPHPSASYIDNSTADDEEMTIPCEFCFLKISLNAYLEHMDSCPAKKAMASLDGVDLNNELSYQPGLTRTSIPVINNLRPGQRFEDFSVNHAGPDGDTMLPCEFCEEVFPSEIIIQHQGVCPASGFSTAQDSAPFASLNKDNHSNHPRPPKPVIKSKSVRQPIKSQSSHLPSASLYEYMGQDGGDTDEVPVRDRKGAKSMNVLESTANKYSPAVNRFDAAVTRPPRRHSRHSLGDEDADQSDANAAFTRLNRSALRTRAKLNKLLHVISFLQLTNFIGQDDEEVDAGSQRQAKPVRTPAQDRPDRRVVDTRLVMRKLEEQQPPRNRLLTLHTPGTRQNQLPDENNSQAAPVRNRQRSDNVFSPELRLKPDHNPLPKKR</sequence>
<dbReference type="AlphaFoldDB" id="A0AAV2H3Z7"/>
<dbReference type="PROSITE" id="PS50145">
    <property type="entry name" value="ZF_TRAF"/>
    <property type="match status" value="1"/>
</dbReference>
<dbReference type="InterPro" id="IPR001293">
    <property type="entry name" value="Znf_TRAF"/>
</dbReference>
<dbReference type="GO" id="GO:0005739">
    <property type="term" value="C:mitochondrion"/>
    <property type="evidence" value="ECO:0007669"/>
    <property type="project" value="TreeGrafter"/>
</dbReference>
<dbReference type="Gene3D" id="3.30.40.10">
    <property type="entry name" value="Zinc/RING finger domain, C3HC4 (zinc finger)"/>
    <property type="match status" value="2"/>
</dbReference>
<evidence type="ECO:0000313" key="7">
    <source>
        <dbReference type="EMBL" id="CAL1527905.1"/>
    </source>
</evidence>
<keyword evidence="3 4" id="KW-0862">Zinc</keyword>
<keyword evidence="8" id="KW-1185">Reference proteome</keyword>
<dbReference type="PANTHER" id="PTHR16295:SF10">
    <property type="entry name" value="EXPRESSED PROTEIN"/>
    <property type="match status" value="1"/>
</dbReference>
<feature type="region of interest" description="Disordered" evidence="5">
    <location>
        <begin position="602"/>
        <end position="697"/>
    </location>
</feature>
<evidence type="ECO:0000259" key="6">
    <source>
        <dbReference type="PROSITE" id="PS50145"/>
    </source>
</evidence>
<feature type="compositionally biased region" description="Polar residues" evidence="5">
    <location>
        <begin position="651"/>
        <end position="667"/>
    </location>
</feature>
<feature type="region of interest" description="Disordered" evidence="5">
    <location>
        <begin position="539"/>
        <end position="559"/>
    </location>
</feature>
<dbReference type="Pfam" id="PF23580">
    <property type="entry name" value="Znf_XAF1_N"/>
    <property type="match status" value="1"/>
</dbReference>
<organism evidence="7 8">
    <name type="scientific">Lymnaea stagnalis</name>
    <name type="common">Great pond snail</name>
    <name type="synonym">Helix stagnalis</name>
    <dbReference type="NCBI Taxonomy" id="6523"/>
    <lineage>
        <taxon>Eukaryota</taxon>
        <taxon>Metazoa</taxon>
        <taxon>Spiralia</taxon>
        <taxon>Lophotrochozoa</taxon>
        <taxon>Mollusca</taxon>
        <taxon>Gastropoda</taxon>
        <taxon>Heterobranchia</taxon>
        <taxon>Euthyneura</taxon>
        <taxon>Panpulmonata</taxon>
        <taxon>Hygrophila</taxon>
        <taxon>Lymnaeoidea</taxon>
        <taxon>Lymnaeidae</taxon>
        <taxon>Lymnaea</taxon>
    </lineage>
</organism>
<name>A0AAV2H3Z7_LYMST</name>
<feature type="zinc finger region" description="TRAF-type" evidence="4">
    <location>
        <begin position="84"/>
        <end position="125"/>
    </location>
</feature>
<protein>
    <recommendedName>
        <fullName evidence="6">TRAF-type domain-containing protein</fullName>
    </recommendedName>
</protein>
<dbReference type="InterPro" id="IPR049439">
    <property type="entry name" value="TRAFD1-XIAF1_Znf"/>
</dbReference>
<evidence type="ECO:0000256" key="3">
    <source>
        <dbReference type="ARBA" id="ARBA00022833"/>
    </source>
</evidence>
<proteinExistence type="predicted"/>
<feature type="region of interest" description="Disordered" evidence="5">
    <location>
        <begin position="451"/>
        <end position="511"/>
    </location>
</feature>
<dbReference type="PANTHER" id="PTHR16295">
    <property type="entry name" value="TRAF-TYPE ZINC FINGER PROTEIN-RELATED"/>
    <property type="match status" value="1"/>
</dbReference>
<feature type="domain" description="TRAF-type" evidence="6">
    <location>
        <begin position="84"/>
        <end position="125"/>
    </location>
</feature>
<dbReference type="InterPro" id="IPR051986">
    <property type="entry name" value="Innate_Immune_Apopt_Reg"/>
</dbReference>
<accession>A0AAV2H3Z7</accession>
<dbReference type="InterPro" id="IPR013083">
    <property type="entry name" value="Znf_RING/FYVE/PHD"/>
</dbReference>
<dbReference type="EMBL" id="CAXITT010000024">
    <property type="protein sequence ID" value="CAL1527905.1"/>
    <property type="molecule type" value="Genomic_DNA"/>
</dbReference>
<feature type="compositionally biased region" description="Basic and acidic residues" evidence="5">
    <location>
        <begin position="684"/>
        <end position="697"/>
    </location>
</feature>
<evidence type="ECO:0000256" key="5">
    <source>
        <dbReference type="SAM" id="MobiDB-lite"/>
    </source>
</evidence>
<evidence type="ECO:0000313" key="8">
    <source>
        <dbReference type="Proteomes" id="UP001497497"/>
    </source>
</evidence>
<evidence type="ECO:0000256" key="4">
    <source>
        <dbReference type="PROSITE-ProRule" id="PRU00207"/>
    </source>
</evidence>
<dbReference type="GO" id="GO:0008270">
    <property type="term" value="F:zinc ion binding"/>
    <property type="evidence" value="ECO:0007669"/>
    <property type="project" value="UniProtKB-KW"/>
</dbReference>
<evidence type="ECO:0000256" key="2">
    <source>
        <dbReference type="ARBA" id="ARBA00022771"/>
    </source>
</evidence>
<reference evidence="7 8" key="1">
    <citation type="submission" date="2024-04" db="EMBL/GenBank/DDBJ databases">
        <authorList>
            <consortium name="Genoscope - CEA"/>
            <person name="William W."/>
        </authorList>
    </citation>
    <scope>NUCLEOTIDE SEQUENCE [LARGE SCALE GENOMIC DNA]</scope>
</reference>
<evidence type="ECO:0000256" key="1">
    <source>
        <dbReference type="ARBA" id="ARBA00022723"/>
    </source>
</evidence>